<feature type="compositionally biased region" description="Polar residues" evidence="1">
    <location>
        <begin position="233"/>
        <end position="244"/>
    </location>
</feature>
<feature type="region of interest" description="Disordered" evidence="1">
    <location>
        <begin position="1"/>
        <end position="50"/>
    </location>
</feature>
<dbReference type="InParanoid" id="A0A165CRH1"/>
<dbReference type="EMBL" id="KV426296">
    <property type="protein sequence ID" value="KZV82958.1"/>
    <property type="molecule type" value="Genomic_DNA"/>
</dbReference>
<sequence>MYNNTECAPNSQVHSANDHFPADRVNRTARDTNTKSALSTRSSFALESGTGSRRAAGVTIKFKLKNPAHGSRAQESAPTTKFQLEKQTTALATTAKSPRAASNSSARTRTARRVTHYCARNNRRVSTRAPGDVYDDIAIKIQLNTRLVHCHAQQEREPVKLLYTTALATTAEQYVEPVKILRNSTESEARDVAQLNKNKNGASCTTTIRESAVVILCSPFVFCRAQQEQEPAQSLQTLTDVQTETEPKQRSRAPGQPSLPCNERSLPVETEIECPFADRPFGG</sequence>
<dbReference type="AlphaFoldDB" id="A0A165CRH1"/>
<feature type="compositionally biased region" description="Polar residues" evidence="1">
    <location>
        <begin position="34"/>
        <end position="50"/>
    </location>
</feature>
<feature type="region of interest" description="Disordered" evidence="1">
    <location>
        <begin position="90"/>
        <end position="112"/>
    </location>
</feature>
<proteinExistence type="predicted"/>
<reference evidence="2 3" key="1">
    <citation type="journal article" date="2016" name="Mol. Biol. Evol.">
        <title>Comparative Genomics of Early-Diverging Mushroom-Forming Fungi Provides Insights into the Origins of Lignocellulose Decay Capabilities.</title>
        <authorList>
            <person name="Nagy L.G."/>
            <person name="Riley R."/>
            <person name="Tritt A."/>
            <person name="Adam C."/>
            <person name="Daum C."/>
            <person name="Floudas D."/>
            <person name="Sun H."/>
            <person name="Yadav J.S."/>
            <person name="Pangilinan J."/>
            <person name="Larsson K.H."/>
            <person name="Matsuura K."/>
            <person name="Barry K."/>
            <person name="Labutti K."/>
            <person name="Kuo R."/>
            <person name="Ohm R.A."/>
            <person name="Bhattacharya S.S."/>
            <person name="Shirouzu T."/>
            <person name="Yoshinaga Y."/>
            <person name="Martin F.M."/>
            <person name="Grigoriev I.V."/>
            <person name="Hibbett D.S."/>
        </authorList>
    </citation>
    <scope>NUCLEOTIDE SEQUENCE [LARGE SCALE GENOMIC DNA]</scope>
    <source>
        <strain evidence="2 3">HHB12029</strain>
    </source>
</reference>
<feature type="region of interest" description="Disordered" evidence="1">
    <location>
        <begin position="233"/>
        <end position="266"/>
    </location>
</feature>
<feature type="compositionally biased region" description="Polar residues" evidence="1">
    <location>
        <begin position="1"/>
        <end position="15"/>
    </location>
</feature>
<dbReference type="Proteomes" id="UP000077266">
    <property type="component" value="Unassembled WGS sequence"/>
</dbReference>
<keyword evidence="3" id="KW-1185">Reference proteome</keyword>
<gene>
    <name evidence="2" type="ORF">EXIGLDRAFT_843328</name>
</gene>
<evidence type="ECO:0000313" key="3">
    <source>
        <dbReference type="Proteomes" id="UP000077266"/>
    </source>
</evidence>
<name>A0A165CRH1_EXIGL</name>
<accession>A0A165CRH1</accession>
<evidence type="ECO:0000313" key="2">
    <source>
        <dbReference type="EMBL" id="KZV82958.1"/>
    </source>
</evidence>
<evidence type="ECO:0000256" key="1">
    <source>
        <dbReference type="SAM" id="MobiDB-lite"/>
    </source>
</evidence>
<feature type="compositionally biased region" description="Basic and acidic residues" evidence="1">
    <location>
        <begin position="16"/>
        <end position="33"/>
    </location>
</feature>
<organism evidence="2 3">
    <name type="scientific">Exidia glandulosa HHB12029</name>
    <dbReference type="NCBI Taxonomy" id="1314781"/>
    <lineage>
        <taxon>Eukaryota</taxon>
        <taxon>Fungi</taxon>
        <taxon>Dikarya</taxon>
        <taxon>Basidiomycota</taxon>
        <taxon>Agaricomycotina</taxon>
        <taxon>Agaricomycetes</taxon>
        <taxon>Auriculariales</taxon>
        <taxon>Exidiaceae</taxon>
        <taxon>Exidia</taxon>
    </lineage>
</organism>
<protein>
    <submittedName>
        <fullName evidence="2">Uncharacterized protein</fullName>
    </submittedName>
</protein>
<feature type="compositionally biased region" description="Low complexity" evidence="1">
    <location>
        <begin position="95"/>
        <end position="108"/>
    </location>
</feature>